<gene>
    <name evidence="3" type="ORF">RISK_006148</name>
</gene>
<keyword evidence="1" id="KW-0175">Coiled coil</keyword>
<dbReference type="Gene3D" id="2.40.30.170">
    <property type="match status" value="1"/>
</dbReference>
<name>A0A0J1E901_RHOIS</name>
<protein>
    <submittedName>
        <fullName evidence="3">Acriflavin resistance protein</fullName>
    </submittedName>
</protein>
<dbReference type="Gene3D" id="1.10.287.470">
    <property type="entry name" value="Helix hairpin bin"/>
    <property type="match status" value="1"/>
</dbReference>
<evidence type="ECO:0000256" key="1">
    <source>
        <dbReference type="SAM" id="Coils"/>
    </source>
</evidence>
<keyword evidence="2" id="KW-0812">Transmembrane</keyword>
<dbReference type="Gene3D" id="2.40.420.20">
    <property type="match status" value="1"/>
</dbReference>
<dbReference type="AlphaFoldDB" id="A0A0J1E901"/>
<keyword evidence="2" id="KW-1133">Transmembrane helix</keyword>
<dbReference type="PANTHER" id="PTHR30367">
    <property type="entry name" value="P-HYDROXYBENZOIC ACID EFFLUX PUMP SUBUNIT AAEA-RELATED"/>
    <property type="match status" value="1"/>
</dbReference>
<dbReference type="SUPFAM" id="SSF111369">
    <property type="entry name" value="HlyD-like secretion proteins"/>
    <property type="match status" value="1"/>
</dbReference>
<accession>A0A0J1E901</accession>
<feature type="coiled-coil region" evidence="1">
    <location>
        <begin position="223"/>
        <end position="288"/>
    </location>
</feature>
<dbReference type="InterPro" id="IPR050393">
    <property type="entry name" value="MFP_Efflux_Pump"/>
</dbReference>
<organism evidence="3 4">
    <name type="scientific">Rhodopirellula islandica</name>
    <dbReference type="NCBI Taxonomy" id="595434"/>
    <lineage>
        <taxon>Bacteria</taxon>
        <taxon>Pseudomonadati</taxon>
        <taxon>Planctomycetota</taxon>
        <taxon>Planctomycetia</taxon>
        <taxon>Pirellulales</taxon>
        <taxon>Pirellulaceae</taxon>
        <taxon>Rhodopirellula</taxon>
    </lineage>
</organism>
<evidence type="ECO:0000313" key="4">
    <source>
        <dbReference type="Proteomes" id="UP000036367"/>
    </source>
</evidence>
<sequence length="519" mass="56232">MAEAPLDLGQLAIDRTPTQNNPASSPRRRRWISRFVMPIGILVGFVVLLAVAAGRHWLPRQTVTVMPVIAKRAEVVQAGQTLFQSPGWIEPRPTAISVAALAPGVIESLLVVEGQPVKRGEPVARLIAIDAELNVQQAKNAVAIRHGELQRAEAELNAARVRFENPVHLEVQLADAESMLAKAQTELAKLPFLIDAAEANVEYALNNMQGKRSAEGAISGRILARAESDHAAEHANLQELQRRQPNLKREVDALSNKVQALEKQRQLLVEETRQVEEAKAKVASSKALWDEARLQLRQTELALERNVVKAPMDGRILRLIASPGTRVSGMASSTGHSASTVVEMYDPERLQVRADVRLEDVPMVRQGQPVEIETASSSLVIQGRVLQATSAANVQKNTLEVKVELIDPPPTVSPEMLVTATFLSPATELDTQAAKDRQRLFVPQSLVQTGDSGTFVWCVSSDQIARKTPVIVGGAGGDGLVEIESGLNVTDKLIANIPSGLEAGDSVLVEREDTTMGMN</sequence>
<keyword evidence="4" id="KW-1185">Reference proteome</keyword>
<feature type="transmembrane region" description="Helical" evidence="2">
    <location>
        <begin position="35"/>
        <end position="58"/>
    </location>
</feature>
<reference evidence="3" key="1">
    <citation type="submission" date="2015-05" db="EMBL/GenBank/DDBJ databases">
        <title>Permanent draft genome of Rhodopirellula islandicus K833.</title>
        <authorList>
            <person name="Kizina J."/>
            <person name="Richter M."/>
            <person name="Glockner F.O."/>
            <person name="Harder J."/>
        </authorList>
    </citation>
    <scope>NUCLEOTIDE SEQUENCE [LARGE SCALE GENOMIC DNA]</scope>
    <source>
        <strain evidence="3">K833</strain>
    </source>
</reference>
<dbReference type="Gene3D" id="2.40.50.100">
    <property type="match status" value="1"/>
</dbReference>
<dbReference type="PANTHER" id="PTHR30367:SF1">
    <property type="entry name" value="MULTIDRUG RESISTANCE PROTEIN MDTN"/>
    <property type="match status" value="1"/>
</dbReference>
<dbReference type="RefSeq" id="WP_047817019.1">
    <property type="nucleotide sequence ID" value="NZ_LECT01000048.1"/>
</dbReference>
<evidence type="ECO:0000313" key="3">
    <source>
        <dbReference type="EMBL" id="KLU01964.1"/>
    </source>
</evidence>
<dbReference type="PATRIC" id="fig|595434.4.peg.5841"/>
<evidence type="ECO:0000256" key="2">
    <source>
        <dbReference type="SAM" id="Phobius"/>
    </source>
</evidence>
<dbReference type="OrthoDB" id="234983at2"/>
<keyword evidence="2" id="KW-0472">Membrane</keyword>
<proteinExistence type="predicted"/>
<comment type="caution">
    <text evidence="3">The sequence shown here is derived from an EMBL/GenBank/DDBJ whole genome shotgun (WGS) entry which is preliminary data.</text>
</comment>
<dbReference type="EMBL" id="LECT01000048">
    <property type="protein sequence ID" value="KLU01964.1"/>
    <property type="molecule type" value="Genomic_DNA"/>
</dbReference>
<dbReference type="STRING" id="595434.RISK_006148"/>
<dbReference type="Proteomes" id="UP000036367">
    <property type="component" value="Unassembled WGS sequence"/>
</dbReference>